<keyword evidence="2" id="KW-1185">Reference proteome</keyword>
<sequence>MKNIWTQHLERSNNDDRNRENTFSQMLHSLVKNENEDYLQAASTETPDSGNRTYKPALNKTETEIKTWVAESHKGYELGMDSLKKDSVRLILSEDGRLILRYDVAGETPFEMAVKSEEEAQNIIDEDNETTEQLYPDKPELKWIKII</sequence>
<accession>A0A7Z7AWP8</accession>
<dbReference type="EMBL" id="FNCA01000004">
    <property type="protein sequence ID" value="SDF86476.1"/>
    <property type="molecule type" value="Genomic_DNA"/>
</dbReference>
<comment type="caution">
    <text evidence="1">The sequence shown here is derived from an EMBL/GenBank/DDBJ whole genome shotgun (WGS) entry which is preliminary data.</text>
</comment>
<dbReference type="AlphaFoldDB" id="A0A7Z7AWP8"/>
<dbReference type="RefSeq" id="WP_091709911.1">
    <property type="nucleotide sequence ID" value="NZ_FNCA01000004.1"/>
</dbReference>
<gene>
    <name evidence="1" type="ORF">SAMN04488589_1575</name>
</gene>
<dbReference type="Proteomes" id="UP000199259">
    <property type="component" value="Unassembled WGS sequence"/>
</dbReference>
<proteinExistence type="predicted"/>
<reference evidence="1 2" key="1">
    <citation type="submission" date="2016-10" db="EMBL/GenBank/DDBJ databases">
        <authorList>
            <person name="Varghese N."/>
            <person name="Submissions S."/>
        </authorList>
    </citation>
    <scope>NUCLEOTIDE SEQUENCE [LARGE SCALE GENOMIC DNA]</scope>
    <source>
        <strain evidence="1 2">PL 12/M</strain>
    </source>
</reference>
<evidence type="ECO:0000313" key="1">
    <source>
        <dbReference type="EMBL" id="SDF86476.1"/>
    </source>
</evidence>
<evidence type="ECO:0000313" key="2">
    <source>
        <dbReference type="Proteomes" id="UP000199259"/>
    </source>
</evidence>
<dbReference type="OrthoDB" id="125660at2157"/>
<protein>
    <submittedName>
        <fullName evidence="1">Uncharacterized protein</fullName>
    </submittedName>
</protein>
<organism evidence="1 2">
    <name type="scientific">Methanolobus vulcani</name>
    <dbReference type="NCBI Taxonomy" id="38026"/>
    <lineage>
        <taxon>Archaea</taxon>
        <taxon>Methanobacteriati</taxon>
        <taxon>Methanobacteriota</taxon>
        <taxon>Stenosarchaea group</taxon>
        <taxon>Methanomicrobia</taxon>
        <taxon>Methanosarcinales</taxon>
        <taxon>Methanosarcinaceae</taxon>
        <taxon>Methanolobus</taxon>
    </lineage>
</organism>
<name>A0A7Z7AWP8_9EURY</name>